<evidence type="ECO:0000256" key="1">
    <source>
        <dbReference type="ARBA" id="ARBA00022614"/>
    </source>
</evidence>
<name>A0AAV2GI85_9ROSI</name>
<dbReference type="Gene3D" id="1.10.8.430">
    <property type="entry name" value="Helical domain of apoptotic protease-activating factors"/>
    <property type="match status" value="1"/>
</dbReference>
<dbReference type="SUPFAM" id="SSF52540">
    <property type="entry name" value="P-loop containing nucleoside triphosphate hydrolases"/>
    <property type="match status" value="1"/>
</dbReference>
<dbReference type="InterPro" id="IPR042197">
    <property type="entry name" value="Apaf_helical"/>
</dbReference>
<dbReference type="FunFam" id="3.40.50.300:FF:001091">
    <property type="entry name" value="Probable disease resistance protein At1g61300"/>
    <property type="match status" value="1"/>
</dbReference>
<feature type="domain" description="Disease resistance N-terminal" evidence="7">
    <location>
        <begin position="10"/>
        <end position="93"/>
    </location>
</feature>
<keyword evidence="4" id="KW-0611">Plant defense</keyword>
<evidence type="ECO:0000256" key="2">
    <source>
        <dbReference type="ARBA" id="ARBA00022737"/>
    </source>
</evidence>
<dbReference type="GO" id="GO:0051707">
    <property type="term" value="P:response to other organism"/>
    <property type="evidence" value="ECO:0007669"/>
    <property type="project" value="UniProtKB-ARBA"/>
</dbReference>
<evidence type="ECO:0000256" key="3">
    <source>
        <dbReference type="ARBA" id="ARBA00022741"/>
    </source>
</evidence>
<evidence type="ECO:0000259" key="7">
    <source>
        <dbReference type="Pfam" id="PF18052"/>
    </source>
</evidence>
<dbReference type="Pfam" id="PF25019">
    <property type="entry name" value="LRR_R13L1-DRL21"/>
    <property type="match status" value="1"/>
</dbReference>
<dbReference type="GO" id="GO:0005524">
    <property type="term" value="F:ATP binding"/>
    <property type="evidence" value="ECO:0007669"/>
    <property type="project" value="UniProtKB-KW"/>
</dbReference>
<dbReference type="InterPro" id="IPR002182">
    <property type="entry name" value="NB-ARC"/>
</dbReference>
<dbReference type="InterPro" id="IPR038005">
    <property type="entry name" value="RX-like_CC"/>
</dbReference>
<protein>
    <submittedName>
        <fullName evidence="10">Uncharacterized protein</fullName>
    </submittedName>
</protein>
<dbReference type="Pfam" id="PF18052">
    <property type="entry name" value="Rx_N"/>
    <property type="match status" value="1"/>
</dbReference>
<feature type="domain" description="R13L1/DRL21-like LRR repeat region" evidence="9">
    <location>
        <begin position="711"/>
        <end position="842"/>
    </location>
</feature>
<evidence type="ECO:0000256" key="4">
    <source>
        <dbReference type="ARBA" id="ARBA00022821"/>
    </source>
</evidence>
<dbReference type="PANTHER" id="PTHR36766:SF52">
    <property type="entry name" value="LATE BLIGHT RESISTANCE PROTEIN HOMOLOG R1B-8"/>
    <property type="match status" value="1"/>
</dbReference>
<feature type="domain" description="NB-ARC" evidence="6">
    <location>
        <begin position="175"/>
        <end position="359"/>
    </location>
</feature>
<dbReference type="InterPro" id="IPR032675">
    <property type="entry name" value="LRR_dom_sf"/>
</dbReference>
<dbReference type="Gene3D" id="3.40.50.300">
    <property type="entry name" value="P-loop containing nucleotide triphosphate hydrolases"/>
    <property type="match status" value="1"/>
</dbReference>
<dbReference type="Gene3D" id="1.10.10.10">
    <property type="entry name" value="Winged helix-like DNA-binding domain superfamily/Winged helix DNA-binding domain"/>
    <property type="match status" value="1"/>
</dbReference>
<keyword evidence="3" id="KW-0547">Nucleotide-binding</keyword>
<keyword evidence="11" id="KW-1185">Reference proteome</keyword>
<dbReference type="PRINTS" id="PR00364">
    <property type="entry name" value="DISEASERSIST"/>
</dbReference>
<evidence type="ECO:0000259" key="8">
    <source>
        <dbReference type="Pfam" id="PF23559"/>
    </source>
</evidence>
<dbReference type="Pfam" id="PF23559">
    <property type="entry name" value="WHD_DRP"/>
    <property type="match status" value="1"/>
</dbReference>
<dbReference type="CDD" id="cd14798">
    <property type="entry name" value="RX-CC_like"/>
    <property type="match status" value="1"/>
</dbReference>
<sequence length="1245" mass="140931">MAEIILSPIVELILGKLGSFVSDQVRLLRNLKPEILKLERTVTIIQGVLLDAEKKQSHNNQLKLWLESISDIMYDAEDLLDDLSTEAALQKQAVTHRRAGRVATRRRVWSPVSSLPKRLMYHFKMARDIKAIREKLDVISKEKEAFKLEVGTEIKALRSFRETDACPPTIVIGRDDDKKNIIELLVNCNPEANLSVVPIVGMGGLGKTTLAQLVYDDEQVQDHFDVKAWVYVSQSFDVKMILLKMLESITHQKVGDLMSDALQAQFRGKIEGKRFLFILDDAWEESRRSWEDLGSYLAVGALGSKVLVTTRSTRVAAFAGGALQSRTSTSSSIVEPYLLKGLSEDESWQILEEKALPRQVPAEVQYIGKQILRQCGGVPLAVSTIAGVLVDSEDPKIEWPSFLEKGLLSIMNEGGEVSITATLQLSFNLLPSHMKHCFTYCGLFEKGFEFEIPMLVRFWVAQGYIESEDKGYDCFKTLWWRSFFQEVEMDDLGNLSSCKMHGLMHDLVDSIAGENIKRSSSVLKHVPPKVRHLCITKEGNDNPRQEDHGGGDELGSTSKVRTLICFKPLSDKELEQVLNNFLHLRVLVIVARYSSYENAYMSLNLVGKLKHLRYLGMLNFYNMKNLPKSIVNLVNLQVLNLLDCWSLEELPRDIKKLVNLKHLDLDRDSWKNLSHIPKGIGELKFLQTLPFFVVGKRSNSSGNDEMVSAGLDELERLNALRGELTIKGLGNVHSPKKGVYVFKEKLHLQSLVLDWSRDDDNSDGDDVRSSRDEGILEVLWPHPNLKKLKIHGDGVYEGAKLPSWLSTLTNLVEFSLSNCKRCEYLPAQLHHMSSLKTLTMLNCPMLKGINNDGDHCDSSPDNSTTRLRTKEKDADEWPQFRCLIDLRIRACPRLTRLPTFPTVEGELELSSATNSAPLARTMEMKIRRGGGEGGVDTTVRPSSSSLIHPLSKLSKLILDDINDHLPFLFHHDSSSCLVSLQKLRISCLNRVVKLPGSMCSSTYLMEIELYRCEMIEYLPPLHELPRLRNLRIRRCPKLKGCWWKKAKGENHHGGSDDYYNFNPSMKRKEEKKKNEETEEWPHFPCLTTLRISDCPKLTRIPLFPTVEGTLSLGSSTEALVRTMKMKPVVAAHHHLDSRQSSFTLLPGNAFVTPLSKVTQFYISDMKELVSLPEGLHNITSLRYLSISKCPRLASLPPTMRDLASLQELQIKECPLLRERCRRGEGEDWPNIFHIPNIQLDGDALQ</sequence>
<dbReference type="InterPro" id="IPR058922">
    <property type="entry name" value="WHD_DRP"/>
</dbReference>
<dbReference type="InterPro" id="IPR041118">
    <property type="entry name" value="Rx_N"/>
</dbReference>
<accession>A0AAV2GI85</accession>
<evidence type="ECO:0000259" key="9">
    <source>
        <dbReference type="Pfam" id="PF25019"/>
    </source>
</evidence>
<dbReference type="EMBL" id="OZ034821">
    <property type="protein sequence ID" value="CAL1409175.1"/>
    <property type="molecule type" value="Genomic_DNA"/>
</dbReference>
<evidence type="ECO:0000313" key="10">
    <source>
        <dbReference type="EMBL" id="CAL1409175.1"/>
    </source>
</evidence>
<evidence type="ECO:0000259" key="6">
    <source>
        <dbReference type="Pfam" id="PF00931"/>
    </source>
</evidence>
<dbReference type="SUPFAM" id="SSF52058">
    <property type="entry name" value="L domain-like"/>
    <property type="match status" value="2"/>
</dbReference>
<feature type="domain" description="Disease resistance protein winged helix" evidence="8">
    <location>
        <begin position="443"/>
        <end position="508"/>
    </location>
</feature>
<dbReference type="AlphaFoldDB" id="A0AAV2GI85"/>
<dbReference type="Gene3D" id="1.20.5.4130">
    <property type="match status" value="1"/>
</dbReference>
<evidence type="ECO:0000313" key="11">
    <source>
        <dbReference type="Proteomes" id="UP001497516"/>
    </source>
</evidence>
<keyword evidence="2" id="KW-0677">Repeat</keyword>
<organism evidence="10 11">
    <name type="scientific">Linum trigynum</name>
    <dbReference type="NCBI Taxonomy" id="586398"/>
    <lineage>
        <taxon>Eukaryota</taxon>
        <taxon>Viridiplantae</taxon>
        <taxon>Streptophyta</taxon>
        <taxon>Embryophyta</taxon>
        <taxon>Tracheophyta</taxon>
        <taxon>Spermatophyta</taxon>
        <taxon>Magnoliopsida</taxon>
        <taxon>eudicotyledons</taxon>
        <taxon>Gunneridae</taxon>
        <taxon>Pentapetalae</taxon>
        <taxon>rosids</taxon>
        <taxon>fabids</taxon>
        <taxon>Malpighiales</taxon>
        <taxon>Linaceae</taxon>
        <taxon>Linum</taxon>
    </lineage>
</organism>
<reference evidence="10 11" key="1">
    <citation type="submission" date="2024-04" db="EMBL/GenBank/DDBJ databases">
        <authorList>
            <person name="Fracassetti M."/>
        </authorList>
    </citation>
    <scope>NUCLEOTIDE SEQUENCE [LARGE SCALE GENOMIC DNA]</scope>
</reference>
<evidence type="ECO:0000256" key="5">
    <source>
        <dbReference type="ARBA" id="ARBA00022840"/>
    </source>
</evidence>
<keyword evidence="5" id="KW-0067">ATP-binding</keyword>
<gene>
    <name evidence="10" type="ORF">LTRI10_LOCUS48695</name>
</gene>
<dbReference type="PANTHER" id="PTHR36766">
    <property type="entry name" value="PLANT BROAD-SPECTRUM MILDEW RESISTANCE PROTEIN RPW8"/>
    <property type="match status" value="1"/>
</dbReference>
<dbReference type="GO" id="GO:0006952">
    <property type="term" value="P:defense response"/>
    <property type="evidence" value="ECO:0007669"/>
    <property type="project" value="UniProtKB-KW"/>
</dbReference>
<dbReference type="Pfam" id="PF00931">
    <property type="entry name" value="NB-ARC"/>
    <property type="match status" value="1"/>
</dbReference>
<dbReference type="InterPro" id="IPR027417">
    <property type="entry name" value="P-loop_NTPase"/>
</dbReference>
<keyword evidence="1" id="KW-0433">Leucine-rich repeat</keyword>
<proteinExistence type="predicted"/>
<dbReference type="GO" id="GO:0043531">
    <property type="term" value="F:ADP binding"/>
    <property type="evidence" value="ECO:0007669"/>
    <property type="project" value="InterPro"/>
</dbReference>
<dbReference type="InterPro" id="IPR036388">
    <property type="entry name" value="WH-like_DNA-bd_sf"/>
</dbReference>
<dbReference type="InterPro" id="IPR056789">
    <property type="entry name" value="LRR_R13L1-DRL21"/>
</dbReference>
<dbReference type="Proteomes" id="UP001497516">
    <property type="component" value="Chromosome 8"/>
</dbReference>
<dbReference type="Gene3D" id="3.80.10.10">
    <property type="entry name" value="Ribonuclease Inhibitor"/>
    <property type="match status" value="3"/>
</dbReference>